<comment type="caution">
    <text evidence="3">The sequence shown here is derived from an EMBL/GenBank/DDBJ whole genome shotgun (WGS) entry which is preliminary data.</text>
</comment>
<organism evidence="3 4">
    <name type="scientific">Glutamicibacter uratoxydans</name>
    <name type="common">Arthrobacter uratoxydans</name>
    <dbReference type="NCBI Taxonomy" id="43667"/>
    <lineage>
        <taxon>Bacteria</taxon>
        <taxon>Bacillati</taxon>
        <taxon>Actinomycetota</taxon>
        <taxon>Actinomycetes</taxon>
        <taxon>Micrococcales</taxon>
        <taxon>Micrococcaceae</taxon>
        <taxon>Glutamicibacter</taxon>
    </lineage>
</organism>
<name>A0A4Y4DRI3_GLUUR</name>
<protein>
    <submittedName>
        <fullName evidence="3">Activator of HSP90 ATPase</fullName>
    </submittedName>
</protein>
<dbReference type="AlphaFoldDB" id="A0A4Y4DRI3"/>
<dbReference type="Gene3D" id="3.30.530.20">
    <property type="match status" value="1"/>
</dbReference>
<keyword evidence="4" id="KW-1185">Reference proteome</keyword>
<accession>A0A4Y4DRI3</accession>
<dbReference type="SUPFAM" id="SSF55961">
    <property type="entry name" value="Bet v1-like"/>
    <property type="match status" value="1"/>
</dbReference>
<dbReference type="OrthoDB" id="3365660at2"/>
<feature type="domain" description="Activator of Hsp90 ATPase homologue 1/2-like C-terminal" evidence="2">
    <location>
        <begin position="15"/>
        <end position="153"/>
    </location>
</feature>
<evidence type="ECO:0000313" key="4">
    <source>
        <dbReference type="Proteomes" id="UP000316612"/>
    </source>
</evidence>
<reference evidence="3 4" key="1">
    <citation type="submission" date="2019-06" db="EMBL/GenBank/DDBJ databases">
        <title>Whole genome shotgun sequence of Glutamicibacter uratoxydans NBRC 15515.</title>
        <authorList>
            <person name="Hosoyama A."/>
            <person name="Uohara A."/>
            <person name="Ohji S."/>
            <person name="Ichikawa N."/>
        </authorList>
    </citation>
    <scope>NUCLEOTIDE SEQUENCE [LARGE SCALE GENOMIC DNA]</scope>
    <source>
        <strain evidence="3 4">NBRC 15515</strain>
    </source>
</reference>
<dbReference type="InterPro" id="IPR023393">
    <property type="entry name" value="START-like_dom_sf"/>
</dbReference>
<sequence length="161" mass="17926">MDADLDFTVEKLIHAPVPAVWDAWTSPSSFAQWWIPKPYLCRVEHFEVSSGGGFITNMSEDGKVYSPHMDAAFLIVEQEKKIVFTNAVDSALRPAAPQPVAVTGEVSLEAHPEGTLYRITARHGNKEAHRLHLELGLVEGWTLVTEQLAELVERRPASTEH</sequence>
<evidence type="ECO:0000313" key="3">
    <source>
        <dbReference type="EMBL" id="GED06215.1"/>
    </source>
</evidence>
<dbReference type="EMBL" id="BJNY01000009">
    <property type="protein sequence ID" value="GED06215.1"/>
    <property type="molecule type" value="Genomic_DNA"/>
</dbReference>
<comment type="similarity">
    <text evidence="1">Belongs to the AHA1 family.</text>
</comment>
<evidence type="ECO:0000256" key="1">
    <source>
        <dbReference type="ARBA" id="ARBA00006817"/>
    </source>
</evidence>
<evidence type="ECO:0000259" key="2">
    <source>
        <dbReference type="Pfam" id="PF08327"/>
    </source>
</evidence>
<dbReference type="RefSeq" id="WP_141364055.1">
    <property type="nucleotide sequence ID" value="NZ_BAAAJL010000011.1"/>
</dbReference>
<gene>
    <name evidence="3" type="ORF">AUR04nite_17470</name>
</gene>
<dbReference type="Proteomes" id="UP000316612">
    <property type="component" value="Unassembled WGS sequence"/>
</dbReference>
<proteinExistence type="inferred from homology"/>
<dbReference type="InterPro" id="IPR013538">
    <property type="entry name" value="ASHA1/2-like_C"/>
</dbReference>
<dbReference type="Pfam" id="PF08327">
    <property type="entry name" value="AHSA1"/>
    <property type="match status" value="1"/>
</dbReference>